<dbReference type="AlphaFoldDB" id="A0A5C6G558"/>
<feature type="region of interest" description="Disordered" evidence="1">
    <location>
        <begin position="159"/>
        <end position="208"/>
    </location>
</feature>
<feature type="region of interest" description="Disordered" evidence="1">
    <location>
        <begin position="273"/>
        <end position="316"/>
    </location>
</feature>
<feature type="compositionally biased region" description="Basic and acidic residues" evidence="1">
    <location>
        <begin position="75"/>
        <end position="87"/>
    </location>
</feature>
<evidence type="ECO:0000313" key="2">
    <source>
        <dbReference type="EMBL" id="TWU71648.1"/>
    </source>
</evidence>
<accession>A0A5C6G558</accession>
<comment type="caution">
    <text evidence="2">The sequence shown here is derived from an EMBL/GenBank/DDBJ whole genome shotgun (WGS) entry which is preliminary data.</text>
</comment>
<feature type="compositionally biased region" description="Polar residues" evidence="1">
    <location>
        <begin position="165"/>
        <end position="194"/>
    </location>
</feature>
<protein>
    <recommendedName>
        <fullName evidence="4">BZIP transcription factor</fullName>
    </recommendedName>
</protein>
<dbReference type="CDD" id="cd14688">
    <property type="entry name" value="bZIP_YAP"/>
    <property type="match status" value="1"/>
</dbReference>
<evidence type="ECO:0000256" key="1">
    <source>
        <dbReference type="SAM" id="MobiDB-lite"/>
    </source>
</evidence>
<reference evidence="3" key="1">
    <citation type="submission" date="2018-12" db="EMBL/GenBank/DDBJ databases">
        <title>The complete genome of Metarhizium rileyi, a key fungal pathogen of Lepidoptera.</title>
        <authorList>
            <person name="Binneck E."/>
            <person name="Lastra C.C.L."/>
            <person name="Sosa-Gomez D.R."/>
        </authorList>
    </citation>
    <scope>NUCLEOTIDE SEQUENCE [LARGE SCALE GENOMIC DNA]</scope>
    <source>
        <strain evidence="3">Cep018-CH2</strain>
    </source>
</reference>
<dbReference type="InterPro" id="IPR021833">
    <property type="entry name" value="DUF3425"/>
</dbReference>
<gene>
    <name evidence="2" type="ORF">ED733_002701</name>
</gene>
<dbReference type="Gene3D" id="1.20.5.170">
    <property type="match status" value="1"/>
</dbReference>
<dbReference type="Pfam" id="PF11905">
    <property type="entry name" value="DUF3425"/>
    <property type="match status" value="1"/>
</dbReference>
<dbReference type="PANTHER" id="PTHR37012">
    <property type="entry name" value="B-ZIP TRANSCRIPTION FACTOR (EUROFUNG)-RELATED"/>
    <property type="match status" value="1"/>
</dbReference>
<feature type="region of interest" description="Disordered" evidence="1">
    <location>
        <begin position="1"/>
        <end position="87"/>
    </location>
</feature>
<evidence type="ECO:0008006" key="4">
    <source>
        <dbReference type="Google" id="ProtNLM"/>
    </source>
</evidence>
<evidence type="ECO:0000313" key="3">
    <source>
        <dbReference type="Proteomes" id="UP000317257"/>
    </source>
</evidence>
<sequence>MASAGGSDVADSPGARSPGEGATPDAGAGGLAVTGMKRAPDGGTEYDEKAAGDGVKKKKTGPGSRGVANLTPEQLAKKRANDREAQRAIRERTKNQIEALERRIQELTNQKPYQELQAVVRAKEAVEQENADIKRQLAGIIGILKPIVSSATPGEAAVVSPLTRAPSQPTTTVPSPRFQQCNTTTPATSANVSPGLSDDLAGSSDGQQAGSYMAQLHNQRLQLRQGLDMGGERLGLDFLLRPGQRPSAVQAGVNGAQDSPQYHHVPMKHDWTASHGEHESHQSWTSSEAPGPPLESSGQGPGPGPEQRTPETSPGSLTLLHTQQLRHSDPSCPLDSLLLNFLSERRQRIAEGVPVHEVIGPRYPSVSSLLNPSNSTYSHPLSRVFTDILSTFPGIARLPERVACLYVMFHLMRWQISPTRDNFDRIPGCLAPTQSQMDHAHPAWLDLIPFPAMRERLARTWNPRQYDLDNWFIPFTTSLRVSWPYEETDTLLLLPDTDEVVMNPVFERHIRNMDSWKLGQRFATAFPELAGTYPLDPLIDC</sequence>
<organism evidence="2 3">
    <name type="scientific">Metarhizium rileyi (strain RCEF 4871)</name>
    <name type="common">Nomuraea rileyi</name>
    <dbReference type="NCBI Taxonomy" id="1649241"/>
    <lineage>
        <taxon>Eukaryota</taxon>
        <taxon>Fungi</taxon>
        <taxon>Dikarya</taxon>
        <taxon>Ascomycota</taxon>
        <taxon>Pezizomycotina</taxon>
        <taxon>Sordariomycetes</taxon>
        <taxon>Hypocreomycetidae</taxon>
        <taxon>Hypocreales</taxon>
        <taxon>Clavicipitaceae</taxon>
        <taxon>Metarhizium</taxon>
    </lineage>
</organism>
<dbReference type="Proteomes" id="UP000317257">
    <property type="component" value="Unassembled WGS sequence"/>
</dbReference>
<dbReference type="EMBL" id="SBHS01000040">
    <property type="protein sequence ID" value="TWU71648.1"/>
    <property type="molecule type" value="Genomic_DNA"/>
</dbReference>
<name>A0A5C6G558_METRR</name>
<dbReference type="PANTHER" id="PTHR37012:SF2">
    <property type="entry name" value="BZIP DOMAIN-CONTAINING PROTEIN-RELATED"/>
    <property type="match status" value="1"/>
</dbReference>
<proteinExistence type="predicted"/>
<feature type="compositionally biased region" description="Basic and acidic residues" evidence="1">
    <location>
        <begin position="46"/>
        <end position="55"/>
    </location>
</feature>